<reference evidence="2" key="1">
    <citation type="journal article" date="2015" name="Nature">
        <title>Complex archaea that bridge the gap between prokaryotes and eukaryotes.</title>
        <authorList>
            <person name="Spang A."/>
            <person name="Saw J.H."/>
            <person name="Jorgensen S.L."/>
            <person name="Zaremba-Niedzwiedzka K."/>
            <person name="Martijn J."/>
            <person name="Lind A.E."/>
            <person name="van Eijk R."/>
            <person name="Schleper C."/>
            <person name="Guy L."/>
            <person name="Ettema T.J."/>
        </authorList>
    </citation>
    <scope>NUCLEOTIDE SEQUENCE</scope>
</reference>
<feature type="compositionally biased region" description="Basic and acidic residues" evidence="1">
    <location>
        <begin position="15"/>
        <end position="29"/>
    </location>
</feature>
<comment type="caution">
    <text evidence="2">The sequence shown here is derived from an EMBL/GenBank/DDBJ whole genome shotgun (WGS) entry which is preliminary data.</text>
</comment>
<evidence type="ECO:0000313" key="2">
    <source>
        <dbReference type="EMBL" id="KKM87813.1"/>
    </source>
</evidence>
<name>A0A0F9L1X3_9ZZZZ</name>
<evidence type="ECO:0000256" key="1">
    <source>
        <dbReference type="SAM" id="MobiDB-lite"/>
    </source>
</evidence>
<gene>
    <name evidence="2" type="ORF">LCGC14_1265120</name>
</gene>
<protein>
    <submittedName>
        <fullName evidence="2">Uncharacterized protein</fullName>
    </submittedName>
</protein>
<sequence>MPKKNKPKTSVNVDAVRREASKIAKDAENKSSSSLPGDLARSHAELSPGTIRRESPVEQEMGSAKYKQMIHDHNSKNKHILDRLPFTFPKKKIVRSHRSVVVECIECGHQHIGSEHTYGITCPNCKTYRRVKNPEAERLGQEPAEKDADCVGMFGTASDLLELREKRRLAEEAKKKGQ</sequence>
<dbReference type="EMBL" id="LAZR01007050">
    <property type="protein sequence ID" value="KKM87813.1"/>
    <property type="molecule type" value="Genomic_DNA"/>
</dbReference>
<dbReference type="AlphaFoldDB" id="A0A0F9L1X3"/>
<feature type="region of interest" description="Disordered" evidence="1">
    <location>
        <begin position="1"/>
        <end position="62"/>
    </location>
</feature>
<organism evidence="2">
    <name type="scientific">marine sediment metagenome</name>
    <dbReference type="NCBI Taxonomy" id="412755"/>
    <lineage>
        <taxon>unclassified sequences</taxon>
        <taxon>metagenomes</taxon>
        <taxon>ecological metagenomes</taxon>
    </lineage>
</organism>
<accession>A0A0F9L1X3</accession>
<proteinExistence type="predicted"/>